<keyword evidence="3" id="KW-1185">Reference proteome</keyword>
<protein>
    <submittedName>
        <fullName evidence="2">Uncharacterized protein</fullName>
    </submittedName>
</protein>
<dbReference type="EMBL" id="KZ678139">
    <property type="protein sequence ID" value="PSN64060.1"/>
    <property type="molecule type" value="Genomic_DNA"/>
</dbReference>
<name>A0A2T2NFA0_CORCC</name>
<proteinExistence type="predicted"/>
<evidence type="ECO:0000256" key="1">
    <source>
        <dbReference type="SAM" id="MobiDB-lite"/>
    </source>
</evidence>
<dbReference type="Proteomes" id="UP000240883">
    <property type="component" value="Unassembled WGS sequence"/>
</dbReference>
<reference evidence="2 3" key="1">
    <citation type="journal article" date="2018" name="Front. Microbiol.">
        <title>Genome-Wide Analysis of Corynespora cassiicola Leaf Fall Disease Putative Effectors.</title>
        <authorList>
            <person name="Lopez D."/>
            <person name="Ribeiro S."/>
            <person name="Label P."/>
            <person name="Fumanal B."/>
            <person name="Venisse J.S."/>
            <person name="Kohler A."/>
            <person name="de Oliveira R.R."/>
            <person name="Labutti K."/>
            <person name="Lipzen A."/>
            <person name="Lail K."/>
            <person name="Bauer D."/>
            <person name="Ohm R.A."/>
            <person name="Barry K.W."/>
            <person name="Spatafora J."/>
            <person name="Grigoriev I.V."/>
            <person name="Martin F.M."/>
            <person name="Pujade-Renaud V."/>
        </authorList>
    </citation>
    <scope>NUCLEOTIDE SEQUENCE [LARGE SCALE GENOMIC DNA]</scope>
    <source>
        <strain evidence="2 3">Philippines</strain>
    </source>
</reference>
<accession>A0A2T2NFA0</accession>
<organism evidence="2 3">
    <name type="scientific">Corynespora cassiicola Philippines</name>
    <dbReference type="NCBI Taxonomy" id="1448308"/>
    <lineage>
        <taxon>Eukaryota</taxon>
        <taxon>Fungi</taxon>
        <taxon>Dikarya</taxon>
        <taxon>Ascomycota</taxon>
        <taxon>Pezizomycotina</taxon>
        <taxon>Dothideomycetes</taxon>
        <taxon>Pleosporomycetidae</taxon>
        <taxon>Pleosporales</taxon>
        <taxon>Corynesporascaceae</taxon>
        <taxon>Corynespora</taxon>
    </lineage>
</organism>
<evidence type="ECO:0000313" key="3">
    <source>
        <dbReference type="Proteomes" id="UP000240883"/>
    </source>
</evidence>
<gene>
    <name evidence="2" type="ORF">BS50DRAFT_97113</name>
</gene>
<feature type="compositionally biased region" description="Gly residues" evidence="1">
    <location>
        <begin position="23"/>
        <end position="34"/>
    </location>
</feature>
<dbReference type="AlphaFoldDB" id="A0A2T2NFA0"/>
<evidence type="ECO:0000313" key="2">
    <source>
        <dbReference type="EMBL" id="PSN64060.1"/>
    </source>
</evidence>
<sequence>MLSAGGSGADTSSRSAVQCRAGQGRGRAGLGWGNGKTKQKRSRDKIDDFPPWVGDGSRPAMSDAAVHGWSYRFAIAQLLHRLHYGARTYEEADHGKAWPDRASVRLGRAAVIGQMEAAVGANNIRAHSKSVMVTGGAARRGGKARRLGWRARSITSPAEKPAGRPGVGFSRRLRADGLVVVVVRVRVVAVDGPQERRLARRHA</sequence>
<feature type="region of interest" description="Disordered" evidence="1">
    <location>
        <begin position="1"/>
        <end position="54"/>
    </location>
</feature>